<dbReference type="EMBL" id="JBHSFW010000001">
    <property type="protein sequence ID" value="MFC4617234.1"/>
    <property type="molecule type" value="Genomic_DNA"/>
</dbReference>
<reference evidence="4" key="1">
    <citation type="journal article" date="2019" name="Int. J. Syst. Evol. Microbiol.">
        <title>The Global Catalogue of Microorganisms (GCM) 10K type strain sequencing project: providing services to taxonomists for standard genome sequencing and annotation.</title>
        <authorList>
            <consortium name="The Broad Institute Genomics Platform"/>
            <consortium name="The Broad Institute Genome Sequencing Center for Infectious Disease"/>
            <person name="Wu L."/>
            <person name="Ma J."/>
        </authorList>
    </citation>
    <scope>NUCLEOTIDE SEQUENCE [LARGE SCALE GENOMIC DNA]</scope>
    <source>
        <strain evidence="4">CGMCC 1.16306</strain>
    </source>
</reference>
<feature type="transmembrane region" description="Helical" evidence="1">
    <location>
        <begin position="131"/>
        <end position="157"/>
    </location>
</feature>
<evidence type="ECO:0000313" key="4">
    <source>
        <dbReference type="Proteomes" id="UP001596022"/>
    </source>
</evidence>
<dbReference type="Pfam" id="PF07670">
    <property type="entry name" value="Gate"/>
    <property type="match status" value="1"/>
</dbReference>
<dbReference type="InterPro" id="IPR014226">
    <property type="entry name" value="Spore_IM_YlbJ"/>
</dbReference>
<evidence type="ECO:0000259" key="2">
    <source>
        <dbReference type="Pfam" id="PF07670"/>
    </source>
</evidence>
<dbReference type="InterPro" id="IPR011642">
    <property type="entry name" value="Gate_dom"/>
</dbReference>
<proteinExistence type="predicted"/>
<organism evidence="3 4">
    <name type="scientific">Camelliibacillus cellulosilyticus</name>
    <dbReference type="NCBI Taxonomy" id="2174486"/>
    <lineage>
        <taxon>Bacteria</taxon>
        <taxon>Bacillati</taxon>
        <taxon>Bacillota</taxon>
        <taxon>Bacilli</taxon>
        <taxon>Bacillales</taxon>
        <taxon>Sporolactobacillaceae</taxon>
        <taxon>Camelliibacillus</taxon>
    </lineage>
</organism>
<gene>
    <name evidence="3" type="primary">ylbJ</name>
    <name evidence="3" type="ORF">ACFO4N_00665</name>
</gene>
<keyword evidence="4" id="KW-1185">Reference proteome</keyword>
<feature type="domain" description="Nucleoside transporter/FeoB GTPase Gate" evidence="2">
    <location>
        <begin position="43"/>
        <end position="142"/>
    </location>
</feature>
<feature type="transmembrane region" description="Helical" evidence="1">
    <location>
        <begin position="48"/>
        <end position="71"/>
    </location>
</feature>
<feature type="transmembrane region" description="Helical" evidence="1">
    <location>
        <begin position="208"/>
        <end position="230"/>
    </location>
</feature>
<keyword evidence="1" id="KW-0812">Transmembrane</keyword>
<accession>A0ABV9GG01</accession>
<keyword evidence="1" id="KW-0472">Membrane</keyword>
<evidence type="ECO:0000256" key="1">
    <source>
        <dbReference type="SAM" id="Phobius"/>
    </source>
</evidence>
<keyword evidence="1" id="KW-1133">Transmembrane helix</keyword>
<feature type="transmembrane region" description="Helical" evidence="1">
    <location>
        <begin position="78"/>
        <end position="97"/>
    </location>
</feature>
<dbReference type="NCBIfam" id="TIGR02871">
    <property type="entry name" value="spore_ylbJ"/>
    <property type="match status" value="1"/>
</dbReference>
<evidence type="ECO:0000313" key="3">
    <source>
        <dbReference type="EMBL" id="MFC4617234.1"/>
    </source>
</evidence>
<dbReference type="RefSeq" id="WP_376844289.1">
    <property type="nucleotide sequence ID" value="NZ_JBHSFW010000001.1"/>
</dbReference>
<name>A0ABV9GG01_9BACL</name>
<feature type="transmembrane region" description="Helical" evidence="1">
    <location>
        <begin position="379"/>
        <end position="400"/>
    </location>
</feature>
<protein>
    <submittedName>
        <fullName evidence="3">Sporulation integral membrane protein YlbJ</fullName>
    </submittedName>
</protein>
<sequence>MTSAKIKTIVLATSALFIAGAIIAYPETSVNASLAGLKMWWNVVFPSLLPFFIVSELLIGFGIVTFIGVLLEPVMRPIFRVPGVGAFVFVMGLLSGFPAGAKITARLYEEKQLTKTEAERLASFTNFSNPLFMFGVVAIGFFENAALGIIFALSHYIGNFSVGIMMRFYKGKEAKSDGVSHLSPRIVTRAFRSMHRERLKNRRPIGKMLGDAIQSSVTTLLMVGGFIILFSVFNRLLYAMGGTEIIAVLFKHILAWLNMTPQLGSGIVPGLFEITVGAQRISEIHAPLIEAVVITAFILGFGGFSIQAQVASILAEAKLSAKPFFFGRLFHGVFAAASAALLFKVFDIPAHDHQSPLSIPVFQRLSQSMEHFTAHSTDAMRWGAVLTLFVLIIYIFYRAIRTVSEHSK</sequence>
<comment type="caution">
    <text evidence="3">The sequence shown here is derived from an EMBL/GenBank/DDBJ whole genome shotgun (WGS) entry which is preliminary data.</text>
</comment>
<feature type="transmembrane region" description="Helical" evidence="1">
    <location>
        <begin position="325"/>
        <end position="346"/>
    </location>
</feature>
<dbReference type="Proteomes" id="UP001596022">
    <property type="component" value="Unassembled WGS sequence"/>
</dbReference>